<feature type="domain" description="DNA/RNA non-specific endonuclease/pyrophosphatase/phosphodiesterase" evidence="2">
    <location>
        <begin position="56"/>
        <end position="247"/>
    </location>
</feature>
<sequence>MMKNIKFLLLIAIMQFLSCKQINSDEITQEIQQSSTYSEDSTFDFLPTSTSKDVYSNDAYSFSYKEEYEQSEWVAYELTKTDMSTADYKRPYFNQDKSVTTKSADWRNFKNTKYNKGHLCPAADRKSSYEMYELTFLTSNASPQLYDFNAGIWNRLEQKVRFWAERYDGVYVVTGGVLEDGLKTIGSENVAVPNYFYKVILTKDKANMIGFLVPHNDSKKPLYSFVVPVDEIEKMTGIDFFSALPDTIEDKLEANKGYKNWKF</sequence>
<reference evidence="4" key="1">
    <citation type="journal article" date="2019" name="Int. J. Syst. Evol. Microbiol.">
        <title>The Global Catalogue of Microorganisms (GCM) 10K type strain sequencing project: providing services to taxonomists for standard genome sequencing and annotation.</title>
        <authorList>
            <consortium name="The Broad Institute Genomics Platform"/>
            <consortium name="The Broad Institute Genome Sequencing Center for Infectious Disease"/>
            <person name="Wu L."/>
            <person name="Ma J."/>
        </authorList>
    </citation>
    <scope>NUCLEOTIDE SEQUENCE [LARGE SCALE GENOMIC DNA]</scope>
    <source>
        <strain evidence="4">CCUG 50349</strain>
    </source>
</reference>
<evidence type="ECO:0000313" key="4">
    <source>
        <dbReference type="Proteomes" id="UP001595885"/>
    </source>
</evidence>
<dbReference type="EMBL" id="JBHSGW010000001">
    <property type="protein sequence ID" value="MFC4738803.1"/>
    <property type="molecule type" value="Genomic_DNA"/>
</dbReference>
<keyword evidence="3" id="KW-0378">Hydrolase</keyword>
<dbReference type="PANTHER" id="PTHR13966">
    <property type="entry name" value="ENDONUCLEASE RELATED"/>
    <property type="match status" value="1"/>
</dbReference>
<keyword evidence="3" id="KW-0255">Endonuclease</keyword>
<dbReference type="InterPro" id="IPR044929">
    <property type="entry name" value="DNA/RNA_non-sp_Endonuclease_sf"/>
</dbReference>
<dbReference type="RefSeq" id="WP_379738011.1">
    <property type="nucleotide sequence ID" value="NZ_JBHSGW010000001.1"/>
</dbReference>
<evidence type="ECO:0000313" key="3">
    <source>
        <dbReference type="EMBL" id="MFC4738803.1"/>
    </source>
</evidence>
<dbReference type="SMART" id="SM00477">
    <property type="entry name" value="NUC"/>
    <property type="match status" value="1"/>
</dbReference>
<dbReference type="Proteomes" id="UP001595885">
    <property type="component" value="Unassembled WGS sequence"/>
</dbReference>
<accession>A0ABV9NZL9</accession>
<organism evidence="3 4">
    <name type="scientific">Flavobacterium ponti</name>
    <dbReference type="NCBI Taxonomy" id="665133"/>
    <lineage>
        <taxon>Bacteria</taxon>
        <taxon>Pseudomonadati</taxon>
        <taxon>Bacteroidota</taxon>
        <taxon>Flavobacteriia</taxon>
        <taxon>Flavobacteriales</taxon>
        <taxon>Flavobacteriaceae</taxon>
        <taxon>Flavobacterium</taxon>
    </lineage>
</organism>
<keyword evidence="4" id="KW-1185">Reference proteome</keyword>
<dbReference type="InterPro" id="IPR001604">
    <property type="entry name" value="Endo_G_ENPP1-like_dom"/>
</dbReference>
<protein>
    <submittedName>
        <fullName evidence="3">DNA/RNA non-specific endonuclease</fullName>
    </submittedName>
</protein>
<gene>
    <name evidence="3" type="ORF">ACFO3U_02230</name>
</gene>
<dbReference type="InterPro" id="IPR040255">
    <property type="entry name" value="Non-specific_endonuclease"/>
</dbReference>
<evidence type="ECO:0000259" key="2">
    <source>
        <dbReference type="SMART" id="SM00892"/>
    </source>
</evidence>
<keyword evidence="3" id="KW-0540">Nuclease</keyword>
<comment type="caution">
    <text evidence="3">The sequence shown here is derived from an EMBL/GenBank/DDBJ whole genome shotgun (WGS) entry which is preliminary data.</text>
</comment>
<dbReference type="InterPro" id="IPR044925">
    <property type="entry name" value="His-Me_finger_sf"/>
</dbReference>
<evidence type="ECO:0000259" key="1">
    <source>
        <dbReference type="SMART" id="SM00477"/>
    </source>
</evidence>
<dbReference type="Pfam" id="PF01223">
    <property type="entry name" value="Endonuclease_NS"/>
    <property type="match status" value="1"/>
</dbReference>
<dbReference type="PANTHER" id="PTHR13966:SF5">
    <property type="entry name" value="ENDONUCLEASE G, MITOCHONDRIAL"/>
    <property type="match status" value="1"/>
</dbReference>
<dbReference type="SUPFAM" id="SSF54060">
    <property type="entry name" value="His-Me finger endonucleases"/>
    <property type="match status" value="1"/>
</dbReference>
<feature type="domain" description="ENPP1-3/EXOG-like endonuclease/phosphodiesterase" evidence="1">
    <location>
        <begin position="57"/>
        <end position="247"/>
    </location>
</feature>
<dbReference type="InterPro" id="IPR020821">
    <property type="entry name" value="ENPP1-3/EXOG-like_nuc-like"/>
</dbReference>
<proteinExistence type="predicted"/>
<dbReference type="Gene3D" id="3.40.570.10">
    <property type="entry name" value="Extracellular Endonuclease, subunit A"/>
    <property type="match status" value="1"/>
</dbReference>
<name>A0ABV9NZL9_9FLAO</name>
<dbReference type="SMART" id="SM00892">
    <property type="entry name" value="Endonuclease_NS"/>
    <property type="match status" value="1"/>
</dbReference>
<dbReference type="GO" id="GO:0004519">
    <property type="term" value="F:endonuclease activity"/>
    <property type="evidence" value="ECO:0007669"/>
    <property type="project" value="UniProtKB-KW"/>
</dbReference>